<dbReference type="RefSeq" id="WP_245691251.1">
    <property type="nucleotide sequence ID" value="NZ_FNCN01000023.1"/>
</dbReference>
<organism evidence="1 2">
    <name type="scientific">Sinosporangium album</name>
    <dbReference type="NCBI Taxonomy" id="504805"/>
    <lineage>
        <taxon>Bacteria</taxon>
        <taxon>Bacillati</taxon>
        <taxon>Actinomycetota</taxon>
        <taxon>Actinomycetes</taxon>
        <taxon>Streptosporangiales</taxon>
        <taxon>Streptosporangiaceae</taxon>
        <taxon>Sinosporangium</taxon>
    </lineage>
</organism>
<evidence type="ECO:0000313" key="1">
    <source>
        <dbReference type="EMBL" id="SDH79782.1"/>
    </source>
</evidence>
<protein>
    <recommendedName>
        <fullName evidence="3">Cytochrome P450</fullName>
    </recommendedName>
</protein>
<sequence length="72" mass="8267">MRFDPWNPEFIANPYGVYAELRRERPVAFFEPTGQWLVARHAEAAPGLELTREPEWGPGYVIRGLRSLPVSV</sequence>
<proteinExistence type="predicted"/>
<keyword evidence="2" id="KW-1185">Reference proteome</keyword>
<dbReference type="AlphaFoldDB" id="A0A1G8FCK6"/>
<accession>A0A1G8FCK6</accession>
<name>A0A1G8FCK6_9ACTN</name>
<dbReference type="Gene3D" id="3.30.43.20">
    <property type="match status" value="1"/>
</dbReference>
<evidence type="ECO:0008006" key="3">
    <source>
        <dbReference type="Google" id="ProtNLM"/>
    </source>
</evidence>
<gene>
    <name evidence="1" type="ORF">SAMN05421505_12319</name>
</gene>
<dbReference type="EMBL" id="FNCN01000023">
    <property type="protein sequence ID" value="SDH79782.1"/>
    <property type="molecule type" value="Genomic_DNA"/>
</dbReference>
<dbReference type="STRING" id="504805.SAMN05421505_12319"/>
<evidence type="ECO:0000313" key="2">
    <source>
        <dbReference type="Proteomes" id="UP000198923"/>
    </source>
</evidence>
<reference evidence="1 2" key="1">
    <citation type="submission" date="2016-10" db="EMBL/GenBank/DDBJ databases">
        <authorList>
            <person name="de Groot N.N."/>
        </authorList>
    </citation>
    <scope>NUCLEOTIDE SEQUENCE [LARGE SCALE GENOMIC DNA]</scope>
    <source>
        <strain evidence="1 2">CPCC 201354</strain>
    </source>
</reference>
<dbReference type="Proteomes" id="UP000198923">
    <property type="component" value="Unassembled WGS sequence"/>
</dbReference>